<gene>
    <name evidence="2" type="ORF">IAB19_03220</name>
</gene>
<feature type="non-terminal residue" evidence="2">
    <location>
        <position position="1"/>
    </location>
</feature>
<dbReference type="InterPro" id="IPR037198">
    <property type="entry name" value="MutL_C_sf"/>
</dbReference>
<proteinExistence type="predicted"/>
<protein>
    <submittedName>
        <fullName evidence="2">Uncharacterized protein</fullName>
    </submittedName>
</protein>
<reference evidence="2" key="2">
    <citation type="journal article" date="2021" name="PeerJ">
        <title>Extensive microbial diversity within the chicken gut microbiome revealed by metagenomics and culture.</title>
        <authorList>
            <person name="Gilroy R."/>
            <person name="Ravi A."/>
            <person name="Getino M."/>
            <person name="Pursley I."/>
            <person name="Horton D.L."/>
            <person name="Alikhan N.F."/>
            <person name="Baker D."/>
            <person name="Gharbi K."/>
            <person name="Hall N."/>
            <person name="Watson M."/>
            <person name="Adriaenssens E.M."/>
            <person name="Foster-Nyarko E."/>
            <person name="Jarju S."/>
            <person name="Secka A."/>
            <person name="Antonio M."/>
            <person name="Oren A."/>
            <person name="Chaudhuri R.R."/>
            <person name="La Ragione R."/>
            <person name="Hildebrand F."/>
            <person name="Pallen M.J."/>
        </authorList>
    </citation>
    <scope>NUCLEOTIDE SEQUENCE</scope>
    <source>
        <strain evidence="2">17213</strain>
    </source>
</reference>
<evidence type="ECO:0000313" key="2">
    <source>
        <dbReference type="EMBL" id="MBO8415376.1"/>
    </source>
</evidence>
<evidence type="ECO:0000256" key="1">
    <source>
        <dbReference type="SAM" id="MobiDB-lite"/>
    </source>
</evidence>
<organism evidence="2 3">
    <name type="scientific">Candidatus Avisuccinivibrio stercorigallinarum</name>
    <dbReference type="NCBI Taxonomy" id="2840704"/>
    <lineage>
        <taxon>Bacteria</taxon>
        <taxon>Pseudomonadati</taxon>
        <taxon>Pseudomonadota</taxon>
        <taxon>Gammaproteobacteria</taxon>
        <taxon>Aeromonadales</taxon>
        <taxon>Succinivibrionaceae</taxon>
        <taxon>Succinivibrionaceae incertae sedis</taxon>
        <taxon>Candidatus Avisuccinivibrio</taxon>
    </lineage>
</organism>
<dbReference type="AlphaFoldDB" id="A0A9D9D944"/>
<dbReference type="EMBL" id="JADINH010000065">
    <property type="protein sequence ID" value="MBO8415376.1"/>
    <property type="molecule type" value="Genomic_DNA"/>
</dbReference>
<dbReference type="Proteomes" id="UP000823631">
    <property type="component" value="Unassembled WGS sequence"/>
</dbReference>
<dbReference type="InterPro" id="IPR042121">
    <property type="entry name" value="MutL_C_regsub"/>
</dbReference>
<reference evidence="2" key="1">
    <citation type="submission" date="2020-10" db="EMBL/GenBank/DDBJ databases">
        <authorList>
            <person name="Gilroy R."/>
        </authorList>
    </citation>
    <scope>NUCLEOTIDE SEQUENCE</scope>
    <source>
        <strain evidence="2">17213</strain>
    </source>
</reference>
<sequence length="348" mass="36583">AARAAVQGIWQHEVLKGGVPLVSGSPSPAAPAPEQLNQAADDFARNADLSALGQALGVPPADSADRAEPAPTQISISETTVVDLADDAVPSPSSTPAPQSGSTSAQPDLHVKQSVLTAGSERVGAYAAQYQREIAEGVSTLKGTVQQVLAQALPEIKLPDVHQALLLDRPQPEVLLLKIEGRYFLVRASALLQHLYVQDLCARVRAGSLESYTLTLPFTLRCEAALVRALKTCPQAAERLGFAWKLKRESIEFTALPQQLKGAELASVLGRVLHLLAAGAKSIEQGELPKQLAAALCAQHVKPRTFGMDEAQSLCAKISTAAELAALDGASELLIGQWAAQLCGISPL</sequence>
<accession>A0A9D9D944</accession>
<feature type="region of interest" description="Disordered" evidence="1">
    <location>
        <begin position="55"/>
        <end position="109"/>
    </location>
</feature>
<comment type="caution">
    <text evidence="2">The sequence shown here is derived from an EMBL/GenBank/DDBJ whole genome shotgun (WGS) entry which is preliminary data.</text>
</comment>
<dbReference type="SUPFAM" id="SSF118116">
    <property type="entry name" value="DNA mismatch repair protein MutL"/>
    <property type="match status" value="1"/>
</dbReference>
<dbReference type="Gene3D" id="3.30.1370.100">
    <property type="entry name" value="MutL, C-terminal domain, regulatory subdomain"/>
    <property type="match status" value="1"/>
</dbReference>
<feature type="compositionally biased region" description="Polar residues" evidence="1">
    <location>
        <begin position="91"/>
        <end position="106"/>
    </location>
</feature>
<name>A0A9D9D944_9GAMM</name>
<evidence type="ECO:0000313" key="3">
    <source>
        <dbReference type="Proteomes" id="UP000823631"/>
    </source>
</evidence>